<evidence type="ECO:0000256" key="7">
    <source>
        <dbReference type="ARBA" id="ARBA00023237"/>
    </source>
</evidence>
<evidence type="ECO:0000256" key="6">
    <source>
        <dbReference type="ARBA" id="ARBA00023136"/>
    </source>
</evidence>
<name>A0ABP8MJA9_9BACT</name>
<gene>
    <name evidence="9" type="ORF">GCM10023092_06190</name>
</gene>
<protein>
    <submittedName>
        <fullName evidence="9">TolC family protein</fullName>
    </submittedName>
</protein>
<dbReference type="RefSeq" id="WP_344822599.1">
    <property type="nucleotide sequence ID" value="NZ_BAABEZ010000004.1"/>
</dbReference>
<dbReference type="Gene3D" id="1.20.1600.10">
    <property type="entry name" value="Outer membrane efflux proteins (OEP)"/>
    <property type="match status" value="1"/>
</dbReference>
<comment type="similarity">
    <text evidence="2">Belongs to the outer membrane factor (OMF) (TC 1.B.17) family.</text>
</comment>
<organism evidence="9 10">
    <name type="scientific">Rurimicrobium arvi</name>
    <dbReference type="NCBI Taxonomy" id="2049916"/>
    <lineage>
        <taxon>Bacteria</taxon>
        <taxon>Pseudomonadati</taxon>
        <taxon>Bacteroidota</taxon>
        <taxon>Chitinophagia</taxon>
        <taxon>Chitinophagales</taxon>
        <taxon>Chitinophagaceae</taxon>
        <taxon>Rurimicrobium</taxon>
    </lineage>
</organism>
<keyword evidence="3" id="KW-0813">Transport</keyword>
<keyword evidence="5" id="KW-0812">Transmembrane</keyword>
<feature type="coiled-coil region" evidence="8">
    <location>
        <begin position="327"/>
        <end position="365"/>
    </location>
</feature>
<comment type="subcellular location">
    <subcellularLocation>
        <location evidence="1">Cell outer membrane</location>
    </subcellularLocation>
</comment>
<evidence type="ECO:0000256" key="5">
    <source>
        <dbReference type="ARBA" id="ARBA00022692"/>
    </source>
</evidence>
<keyword evidence="8" id="KW-0175">Coiled coil</keyword>
<dbReference type="InterPro" id="IPR051906">
    <property type="entry name" value="TolC-like"/>
</dbReference>
<keyword evidence="6" id="KW-0472">Membrane</keyword>
<keyword evidence="7" id="KW-0998">Cell outer membrane</keyword>
<accession>A0ABP8MJA9</accession>
<evidence type="ECO:0000256" key="4">
    <source>
        <dbReference type="ARBA" id="ARBA00022452"/>
    </source>
</evidence>
<evidence type="ECO:0000256" key="1">
    <source>
        <dbReference type="ARBA" id="ARBA00004442"/>
    </source>
</evidence>
<evidence type="ECO:0000313" key="10">
    <source>
        <dbReference type="Proteomes" id="UP001501410"/>
    </source>
</evidence>
<dbReference type="SUPFAM" id="SSF56954">
    <property type="entry name" value="Outer membrane efflux proteins (OEP)"/>
    <property type="match status" value="1"/>
</dbReference>
<dbReference type="EMBL" id="BAABEZ010000004">
    <property type="protein sequence ID" value="GAA4450409.1"/>
    <property type="molecule type" value="Genomic_DNA"/>
</dbReference>
<evidence type="ECO:0000313" key="9">
    <source>
        <dbReference type="EMBL" id="GAA4450409.1"/>
    </source>
</evidence>
<dbReference type="PANTHER" id="PTHR30026:SF21">
    <property type="entry name" value="SLR1270 PROTEIN"/>
    <property type="match status" value="1"/>
</dbReference>
<proteinExistence type="inferred from homology"/>
<evidence type="ECO:0000256" key="2">
    <source>
        <dbReference type="ARBA" id="ARBA00007613"/>
    </source>
</evidence>
<reference evidence="10" key="1">
    <citation type="journal article" date="2019" name="Int. J. Syst. Evol. Microbiol.">
        <title>The Global Catalogue of Microorganisms (GCM) 10K type strain sequencing project: providing services to taxonomists for standard genome sequencing and annotation.</title>
        <authorList>
            <consortium name="The Broad Institute Genomics Platform"/>
            <consortium name="The Broad Institute Genome Sequencing Center for Infectious Disease"/>
            <person name="Wu L."/>
            <person name="Ma J."/>
        </authorList>
    </citation>
    <scope>NUCLEOTIDE SEQUENCE [LARGE SCALE GENOMIC DNA]</scope>
    <source>
        <strain evidence="10">JCM 31921</strain>
    </source>
</reference>
<keyword evidence="4" id="KW-1134">Transmembrane beta strand</keyword>
<comment type="caution">
    <text evidence="9">The sequence shown here is derived from an EMBL/GenBank/DDBJ whole genome shotgun (WGS) entry which is preliminary data.</text>
</comment>
<sequence>MILRQFTLSILILSAGIRSGAQTLHRSEALATALQNNSDLAIARNTTLQAAAQYHQTDAAFLPQLGVTYTAYTSNNPLNAFAFKLQQQNITQNDFNPALLNSPDRTSNFTTQATIQQPILNLDAFYQRKAARTAIEIAELQQERLRDYIRFRTAGAYLQLQLAYEVVKVLQQAFRTSDSVYAFTKARYQQGFLQKSDLLNAEVHLRSVQSQLANAQSAIQDQSDNLSLLMRTAPGKVYEVDTLTPESIVTEENIPESRPDFRAMHQAIKAQELIVKSTGLGLVPRLNGFGNMQLNDRTATGFSNGSYLLGLQLSWNFFQGNAVHSQVNKQQLQKALIELQLQQMKEESEKELQTTKRRIADAAFQIAQTKTAVEQATEALQIIHNRYKQGLAGSTDVLMAQTQLFQQQLSYRQAIMMLNMSIAYCTFLTAN</sequence>
<dbReference type="PANTHER" id="PTHR30026">
    <property type="entry name" value="OUTER MEMBRANE PROTEIN TOLC"/>
    <property type="match status" value="1"/>
</dbReference>
<dbReference type="InterPro" id="IPR003423">
    <property type="entry name" value="OMP_efflux"/>
</dbReference>
<keyword evidence="10" id="KW-1185">Reference proteome</keyword>
<evidence type="ECO:0000256" key="3">
    <source>
        <dbReference type="ARBA" id="ARBA00022448"/>
    </source>
</evidence>
<evidence type="ECO:0000256" key="8">
    <source>
        <dbReference type="SAM" id="Coils"/>
    </source>
</evidence>
<dbReference type="Proteomes" id="UP001501410">
    <property type="component" value="Unassembled WGS sequence"/>
</dbReference>
<dbReference type="Pfam" id="PF02321">
    <property type="entry name" value="OEP"/>
    <property type="match status" value="2"/>
</dbReference>